<protein>
    <recommendedName>
        <fullName evidence="1">ATPase BadF/BadG/BcrA/BcrD type domain-containing protein</fullName>
    </recommendedName>
</protein>
<accession>A0A9D1T0L7</accession>
<dbReference type="AlphaFoldDB" id="A0A9D1T0L7"/>
<dbReference type="InterPro" id="IPR002731">
    <property type="entry name" value="ATPase_BadF"/>
</dbReference>
<dbReference type="PANTHER" id="PTHR43190:SF3">
    <property type="entry name" value="N-ACETYL-D-GLUCOSAMINE KINASE"/>
    <property type="match status" value="1"/>
</dbReference>
<dbReference type="PANTHER" id="PTHR43190">
    <property type="entry name" value="N-ACETYL-D-GLUCOSAMINE KINASE"/>
    <property type="match status" value="1"/>
</dbReference>
<dbReference type="Pfam" id="PF01869">
    <property type="entry name" value="BcrAD_BadFG"/>
    <property type="match status" value="1"/>
</dbReference>
<name>A0A9D1T0L7_9BACT</name>
<sequence length="336" mass="35432">MPHSELKLFVGIDGGGTKTRALIVSSDGICRGNALVGASNPNSVGAETALSNLRRALEEAAVSAGTTPHFEAGFFGISGVNDSVSAQFLREKIAAFDGVSVRNYLVENDTRSLCAATFGMRSGIVLIAGTGSKCYGRTEDGREWETGGYDFYVSDEGSAFDLARRGLIAAVRDADGRGEPTMLRELLFGALQISETGQISQRLHQDSLKNPGKPMSKEEIASLAHFIDEACLAGDAVARRIFEAAAEDLVKMVTTVIGKLRIPEGEARLGITGGVILHEPGGEIFRRAMRRAVPGIEISEPAFPPVVGAAIRALALGGVAVTPVVTENLGMTFPKL</sequence>
<evidence type="ECO:0000313" key="3">
    <source>
        <dbReference type="Proteomes" id="UP000886812"/>
    </source>
</evidence>
<proteinExistence type="predicted"/>
<dbReference type="SUPFAM" id="SSF53067">
    <property type="entry name" value="Actin-like ATPase domain"/>
    <property type="match status" value="2"/>
</dbReference>
<feature type="domain" description="ATPase BadF/BadG/BcrA/BcrD type" evidence="1">
    <location>
        <begin position="10"/>
        <end position="311"/>
    </location>
</feature>
<dbReference type="Proteomes" id="UP000886812">
    <property type="component" value="Unassembled WGS sequence"/>
</dbReference>
<dbReference type="Gene3D" id="3.30.420.40">
    <property type="match status" value="2"/>
</dbReference>
<evidence type="ECO:0000259" key="1">
    <source>
        <dbReference type="Pfam" id="PF01869"/>
    </source>
</evidence>
<dbReference type="CDD" id="cd24007">
    <property type="entry name" value="ASKHA_NBD_eukNAGK-like"/>
    <property type="match status" value="1"/>
</dbReference>
<dbReference type="InterPro" id="IPR052519">
    <property type="entry name" value="Euk-type_GlcNAc_Kinase"/>
</dbReference>
<reference evidence="2" key="1">
    <citation type="submission" date="2020-10" db="EMBL/GenBank/DDBJ databases">
        <authorList>
            <person name="Gilroy R."/>
        </authorList>
    </citation>
    <scope>NUCLEOTIDE SEQUENCE</scope>
    <source>
        <strain evidence="2">10669</strain>
    </source>
</reference>
<comment type="caution">
    <text evidence="2">The sequence shown here is derived from an EMBL/GenBank/DDBJ whole genome shotgun (WGS) entry which is preliminary data.</text>
</comment>
<gene>
    <name evidence="2" type="ORF">IAC75_02095</name>
</gene>
<dbReference type="EMBL" id="DVOG01000055">
    <property type="protein sequence ID" value="HIV03923.1"/>
    <property type="molecule type" value="Genomic_DNA"/>
</dbReference>
<evidence type="ECO:0000313" key="2">
    <source>
        <dbReference type="EMBL" id="HIV03923.1"/>
    </source>
</evidence>
<dbReference type="InterPro" id="IPR043129">
    <property type="entry name" value="ATPase_NBD"/>
</dbReference>
<organism evidence="2 3">
    <name type="scientific">Candidatus Spyradosoma merdigallinarum</name>
    <dbReference type="NCBI Taxonomy" id="2840950"/>
    <lineage>
        <taxon>Bacteria</taxon>
        <taxon>Pseudomonadati</taxon>
        <taxon>Verrucomicrobiota</taxon>
        <taxon>Opitutia</taxon>
        <taxon>Opitutia incertae sedis</taxon>
        <taxon>Candidatus Spyradosoma</taxon>
    </lineage>
</organism>
<reference evidence="2" key="2">
    <citation type="journal article" date="2021" name="PeerJ">
        <title>Extensive microbial diversity within the chicken gut microbiome revealed by metagenomics and culture.</title>
        <authorList>
            <person name="Gilroy R."/>
            <person name="Ravi A."/>
            <person name="Getino M."/>
            <person name="Pursley I."/>
            <person name="Horton D.L."/>
            <person name="Alikhan N.F."/>
            <person name="Baker D."/>
            <person name="Gharbi K."/>
            <person name="Hall N."/>
            <person name="Watson M."/>
            <person name="Adriaenssens E.M."/>
            <person name="Foster-Nyarko E."/>
            <person name="Jarju S."/>
            <person name="Secka A."/>
            <person name="Antonio M."/>
            <person name="Oren A."/>
            <person name="Chaudhuri R.R."/>
            <person name="La Ragione R."/>
            <person name="Hildebrand F."/>
            <person name="Pallen M.J."/>
        </authorList>
    </citation>
    <scope>NUCLEOTIDE SEQUENCE</scope>
    <source>
        <strain evidence="2">10669</strain>
    </source>
</reference>